<accession>A0A7E4ZW64</accession>
<reference evidence="2" key="2">
    <citation type="submission" date="2020-10" db="UniProtKB">
        <authorList>
            <consortium name="WormBaseParasite"/>
        </authorList>
    </citation>
    <scope>IDENTIFICATION</scope>
</reference>
<evidence type="ECO:0000313" key="2">
    <source>
        <dbReference type="WBParaSite" id="Pan_g20962.t1"/>
    </source>
</evidence>
<sequence length="123" mass="13388">MVACNVGSSCLFAGAFVVFAMLITPNTAEILIPQYLPSYLTGPFVRRSLPLGPALREKVEESNVPASYDVQDLLVGRIQPSNNVPNYLRSKGIESAWGPKNIRLANGGYGQAIKKFLMRMATV</sequence>
<organism evidence="1 2">
    <name type="scientific">Panagrellus redivivus</name>
    <name type="common">Microworm</name>
    <dbReference type="NCBI Taxonomy" id="6233"/>
    <lineage>
        <taxon>Eukaryota</taxon>
        <taxon>Metazoa</taxon>
        <taxon>Ecdysozoa</taxon>
        <taxon>Nematoda</taxon>
        <taxon>Chromadorea</taxon>
        <taxon>Rhabditida</taxon>
        <taxon>Tylenchina</taxon>
        <taxon>Panagrolaimomorpha</taxon>
        <taxon>Panagrolaimoidea</taxon>
        <taxon>Panagrolaimidae</taxon>
        <taxon>Panagrellus</taxon>
    </lineage>
</organism>
<name>A0A7E4ZW64_PANRE</name>
<reference evidence="1" key="1">
    <citation type="journal article" date="2013" name="Genetics">
        <title>The draft genome and transcriptome of Panagrellus redivivus are shaped by the harsh demands of a free-living lifestyle.</title>
        <authorList>
            <person name="Srinivasan J."/>
            <person name="Dillman A.R."/>
            <person name="Macchietto M.G."/>
            <person name="Heikkinen L."/>
            <person name="Lakso M."/>
            <person name="Fracchia K.M."/>
            <person name="Antoshechkin I."/>
            <person name="Mortazavi A."/>
            <person name="Wong G."/>
            <person name="Sternberg P.W."/>
        </authorList>
    </citation>
    <scope>NUCLEOTIDE SEQUENCE [LARGE SCALE GENOMIC DNA]</scope>
    <source>
        <strain evidence="1">MT8872</strain>
    </source>
</reference>
<dbReference type="AlphaFoldDB" id="A0A7E4ZW64"/>
<protein>
    <submittedName>
        <fullName evidence="2">Uncharacterized protein</fullName>
    </submittedName>
</protein>
<dbReference type="Proteomes" id="UP000492821">
    <property type="component" value="Unassembled WGS sequence"/>
</dbReference>
<proteinExistence type="predicted"/>
<dbReference type="WBParaSite" id="Pan_g20962.t1">
    <property type="protein sequence ID" value="Pan_g20962.t1"/>
    <property type="gene ID" value="Pan_g20962"/>
</dbReference>
<keyword evidence="1" id="KW-1185">Reference proteome</keyword>
<evidence type="ECO:0000313" key="1">
    <source>
        <dbReference type="Proteomes" id="UP000492821"/>
    </source>
</evidence>